<evidence type="ECO:0008006" key="3">
    <source>
        <dbReference type="Google" id="ProtNLM"/>
    </source>
</evidence>
<name>A0ABP8EX28_9MICO</name>
<dbReference type="InterPro" id="IPR052924">
    <property type="entry name" value="OsmC/Ohr_hydroprdx_reductase"/>
</dbReference>
<sequence>MTTTTTITTDPTPRLADFTATGSWRGSFSTDVAARHFAFTVAEPESLGGTDESANPIEYLLGSLNGCVSVVVETVAKELGITVGALSTHATGSIDLRGFLGTADVSPHFQQLTLTLTLTSDAPAEALDELRAQVLRRCPVLNLIKDAGVDLREEWEFLPAS</sequence>
<reference evidence="2" key="1">
    <citation type="journal article" date="2019" name="Int. J. Syst. Evol. Microbiol.">
        <title>The Global Catalogue of Microorganisms (GCM) 10K type strain sequencing project: providing services to taxonomists for standard genome sequencing and annotation.</title>
        <authorList>
            <consortium name="The Broad Institute Genomics Platform"/>
            <consortium name="The Broad Institute Genome Sequencing Center for Infectious Disease"/>
            <person name="Wu L."/>
            <person name="Ma J."/>
        </authorList>
    </citation>
    <scope>NUCLEOTIDE SEQUENCE [LARGE SCALE GENOMIC DNA]</scope>
    <source>
        <strain evidence="2">JCM 17459</strain>
    </source>
</reference>
<dbReference type="EMBL" id="BAABBA010000015">
    <property type="protein sequence ID" value="GAA4288533.1"/>
    <property type="molecule type" value="Genomic_DNA"/>
</dbReference>
<evidence type="ECO:0000313" key="2">
    <source>
        <dbReference type="Proteomes" id="UP001499841"/>
    </source>
</evidence>
<dbReference type="InterPro" id="IPR003718">
    <property type="entry name" value="OsmC/Ohr_fam"/>
</dbReference>
<dbReference type="PANTHER" id="PTHR35368:SF1">
    <property type="entry name" value="HYDROPEROXIDE REDUCTASE"/>
    <property type="match status" value="1"/>
</dbReference>
<comment type="caution">
    <text evidence="1">The sequence shown here is derived from an EMBL/GenBank/DDBJ whole genome shotgun (WGS) entry which is preliminary data.</text>
</comment>
<accession>A0ABP8EX28</accession>
<dbReference type="Gene3D" id="3.30.300.20">
    <property type="match status" value="1"/>
</dbReference>
<organism evidence="1 2">
    <name type="scientific">Georgenia daeguensis</name>
    <dbReference type="NCBI Taxonomy" id="908355"/>
    <lineage>
        <taxon>Bacteria</taxon>
        <taxon>Bacillati</taxon>
        <taxon>Actinomycetota</taxon>
        <taxon>Actinomycetes</taxon>
        <taxon>Micrococcales</taxon>
        <taxon>Bogoriellaceae</taxon>
        <taxon>Georgenia</taxon>
    </lineage>
</organism>
<dbReference type="PANTHER" id="PTHR35368">
    <property type="entry name" value="HYDROPEROXIDE REDUCTASE"/>
    <property type="match status" value="1"/>
</dbReference>
<evidence type="ECO:0000313" key="1">
    <source>
        <dbReference type="EMBL" id="GAA4288533.1"/>
    </source>
</evidence>
<gene>
    <name evidence="1" type="ORF">GCM10022262_28930</name>
</gene>
<dbReference type="RefSeq" id="WP_345042579.1">
    <property type="nucleotide sequence ID" value="NZ_BAABBA010000015.1"/>
</dbReference>
<dbReference type="Pfam" id="PF02566">
    <property type="entry name" value="OsmC"/>
    <property type="match status" value="1"/>
</dbReference>
<dbReference type="InterPro" id="IPR015946">
    <property type="entry name" value="KH_dom-like_a/b"/>
</dbReference>
<dbReference type="InterPro" id="IPR036102">
    <property type="entry name" value="OsmC/Ohrsf"/>
</dbReference>
<proteinExistence type="predicted"/>
<keyword evidence="2" id="KW-1185">Reference proteome</keyword>
<dbReference type="SUPFAM" id="SSF82784">
    <property type="entry name" value="OsmC-like"/>
    <property type="match status" value="1"/>
</dbReference>
<dbReference type="Proteomes" id="UP001499841">
    <property type="component" value="Unassembled WGS sequence"/>
</dbReference>
<protein>
    <recommendedName>
        <fullName evidence="3">OsmC family peroxiredoxin</fullName>
    </recommendedName>
</protein>